<protein>
    <submittedName>
        <fullName evidence="2">Uncharacterized protein</fullName>
    </submittedName>
</protein>
<organism evidence="2 3">
    <name type="scientific">Nibrella viscosa</name>
    <dbReference type="NCBI Taxonomy" id="1084524"/>
    <lineage>
        <taxon>Bacteria</taxon>
        <taxon>Pseudomonadati</taxon>
        <taxon>Bacteroidota</taxon>
        <taxon>Cytophagia</taxon>
        <taxon>Cytophagales</taxon>
        <taxon>Spirosomataceae</taxon>
        <taxon>Nibrella</taxon>
    </lineage>
</organism>
<keyword evidence="1" id="KW-0472">Membrane</keyword>
<dbReference type="EMBL" id="BAABHB010000004">
    <property type="protein sequence ID" value="GAA4406074.1"/>
    <property type="molecule type" value="Genomic_DNA"/>
</dbReference>
<name>A0ABP8KH43_9BACT</name>
<feature type="transmembrane region" description="Helical" evidence="1">
    <location>
        <begin position="148"/>
        <end position="164"/>
    </location>
</feature>
<keyword evidence="3" id="KW-1185">Reference proteome</keyword>
<dbReference type="Proteomes" id="UP001500936">
    <property type="component" value="Unassembled WGS sequence"/>
</dbReference>
<evidence type="ECO:0000313" key="3">
    <source>
        <dbReference type="Proteomes" id="UP001500936"/>
    </source>
</evidence>
<sequence length="206" mass="23524">MGLLYWKGSRTDAMLLGLLLSVLVIILYRPIARSFWFTAYVGLAAYQNPYVDQLSDLAGYKFYERKTGTPYAHENDLMQEKRFGAILQEEVIGIVKRDPWLVLKNTFINTLLSFSVGYVVGASDWVNYGLAFLGLLIIVYLQAGRQQFYILATLATVTTFTLYYPPIPAYMFGAYPLLVLGVIEATQQLFFNYQLNKRGMNDYVNQ</sequence>
<keyword evidence="1" id="KW-0812">Transmembrane</keyword>
<feature type="transmembrane region" description="Helical" evidence="1">
    <location>
        <begin position="170"/>
        <end position="191"/>
    </location>
</feature>
<gene>
    <name evidence="2" type="ORF">GCM10023187_25120</name>
</gene>
<accession>A0ABP8KH43</accession>
<reference evidence="3" key="1">
    <citation type="journal article" date="2019" name="Int. J. Syst. Evol. Microbiol.">
        <title>The Global Catalogue of Microorganisms (GCM) 10K type strain sequencing project: providing services to taxonomists for standard genome sequencing and annotation.</title>
        <authorList>
            <consortium name="The Broad Institute Genomics Platform"/>
            <consortium name="The Broad Institute Genome Sequencing Center for Infectious Disease"/>
            <person name="Wu L."/>
            <person name="Ma J."/>
        </authorList>
    </citation>
    <scope>NUCLEOTIDE SEQUENCE [LARGE SCALE GENOMIC DNA]</scope>
    <source>
        <strain evidence="3">JCM 17925</strain>
    </source>
</reference>
<proteinExistence type="predicted"/>
<feature type="transmembrane region" description="Helical" evidence="1">
    <location>
        <begin position="125"/>
        <end position="141"/>
    </location>
</feature>
<evidence type="ECO:0000313" key="2">
    <source>
        <dbReference type="EMBL" id="GAA4406074.1"/>
    </source>
</evidence>
<evidence type="ECO:0000256" key="1">
    <source>
        <dbReference type="SAM" id="Phobius"/>
    </source>
</evidence>
<feature type="transmembrane region" description="Helical" evidence="1">
    <location>
        <begin position="13"/>
        <end position="31"/>
    </location>
</feature>
<comment type="caution">
    <text evidence="2">The sequence shown here is derived from an EMBL/GenBank/DDBJ whole genome shotgun (WGS) entry which is preliminary data.</text>
</comment>
<keyword evidence="1" id="KW-1133">Transmembrane helix</keyword>